<dbReference type="PANTHER" id="PTHR38731">
    <property type="entry name" value="LIPL45-RELATED LIPOPROTEIN-RELATED"/>
    <property type="match status" value="1"/>
</dbReference>
<feature type="signal peptide" evidence="2">
    <location>
        <begin position="1"/>
        <end position="24"/>
    </location>
</feature>
<feature type="region of interest" description="Disordered" evidence="1">
    <location>
        <begin position="44"/>
        <end position="66"/>
    </location>
</feature>
<evidence type="ECO:0000256" key="1">
    <source>
        <dbReference type="SAM" id="MobiDB-lite"/>
    </source>
</evidence>
<dbReference type="Gene3D" id="2.60.120.1440">
    <property type="match status" value="1"/>
</dbReference>
<dbReference type="Proteomes" id="UP000005633">
    <property type="component" value="Chromosome"/>
</dbReference>
<feature type="region of interest" description="Disordered" evidence="1">
    <location>
        <begin position="182"/>
        <end position="247"/>
    </location>
</feature>
<dbReference type="HOGENOM" id="CLU_1122805_0_0_4"/>
<evidence type="ECO:0000313" key="4">
    <source>
        <dbReference type="EMBL" id="AEV25641.1"/>
    </source>
</evidence>
<protein>
    <recommendedName>
        <fullName evidence="3">FecR protein domain-containing protein</fullName>
    </recommendedName>
</protein>
<dbReference type="Pfam" id="PF04773">
    <property type="entry name" value="FecR"/>
    <property type="match status" value="1"/>
</dbReference>
<dbReference type="EMBL" id="CP003153">
    <property type="protein sequence ID" value="AEV25641.1"/>
    <property type="molecule type" value="Genomic_DNA"/>
</dbReference>
<dbReference type="AlphaFoldDB" id="G8QLQ1"/>
<dbReference type="eggNOG" id="COG4254">
    <property type="taxonomic scope" value="Bacteria"/>
</dbReference>
<feature type="domain" description="FecR protein" evidence="3">
    <location>
        <begin position="60"/>
        <end position="164"/>
    </location>
</feature>
<evidence type="ECO:0000259" key="3">
    <source>
        <dbReference type="Pfam" id="PF04773"/>
    </source>
</evidence>
<keyword evidence="2" id="KW-0732">Signal</keyword>
<sequence>MSRNLFAVWLLGLLLAGSPAAVLGAEAAARVAFVVGEATASLPDQPPRQLVRGSEVGPGDSIRTGPGGRLQLRFSDGSQLSLNPGSLFRIDDYQFAATTPQPARGFFSLLQGGLRTITGLIGKARREDYRMQTTVATIGIRGTDYGLEYATDGGLGATTYSGQIEVCNEGGCLLLDAGESARVNDGHSRPVRNGTPPPLPGSGPAGGSGSGDSGFAASGERRGSGIPGGPQPPVNGGPSTAPTGGRY</sequence>
<gene>
    <name evidence="4" type="ordered locus">Dsui_1241</name>
</gene>
<reference evidence="4 5" key="1">
    <citation type="journal article" date="2012" name="J. Bacteriol.">
        <title>Complete genome sequence of the anaerobic perchlorate-reducing bacterium Azospira suillum strain PS.</title>
        <authorList>
            <person name="Byrne-Bailey K.G."/>
            <person name="Coates J.D."/>
        </authorList>
    </citation>
    <scope>NUCLEOTIDE SEQUENCE [LARGE SCALE GENOMIC DNA]</scope>
    <source>
        <strain evidence="5">ATCC BAA-33 / DSM 13638 / PS</strain>
    </source>
</reference>
<dbReference type="KEGG" id="dsu:Dsui_1241"/>
<organism evidence="4 5">
    <name type="scientific">Azospira oryzae (strain ATCC BAA-33 / DSM 13638 / PS)</name>
    <name type="common">Dechlorosoma suillum</name>
    <dbReference type="NCBI Taxonomy" id="640081"/>
    <lineage>
        <taxon>Bacteria</taxon>
        <taxon>Pseudomonadati</taxon>
        <taxon>Pseudomonadota</taxon>
        <taxon>Betaproteobacteria</taxon>
        <taxon>Rhodocyclales</taxon>
        <taxon>Rhodocyclaceae</taxon>
        <taxon>Azospira</taxon>
    </lineage>
</organism>
<feature type="chain" id="PRO_5003514822" description="FecR protein domain-containing protein" evidence="2">
    <location>
        <begin position="25"/>
        <end position="247"/>
    </location>
</feature>
<name>G8QLQ1_AZOOP</name>
<dbReference type="InterPro" id="IPR006860">
    <property type="entry name" value="FecR"/>
</dbReference>
<dbReference type="STRING" id="640081.Dsui_1241"/>
<dbReference type="OrthoDB" id="369729at2"/>
<feature type="compositionally biased region" description="Gly residues" evidence="1">
    <location>
        <begin position="203"/>
        <end position="212"/>
    </location>
</feature>
<dbReference type="RefSeq" id="WP_014236342.1">
    <property type="nucleotide sequence ID" value="NC_016616.1"/>
</dbReference>
<evidence type="ECO:0000256" key="2">
    <source>
        <dbReference type="SAM" id="SignalP"/>
    </source>
</evidence>
<evidence type="ECO:0000313" key="5">
    <source>
        <dbReference type="Proteomes" id="UP000005633"/>
    </source>
</evidence>
<accession>G8QLQ1</accession>
<proteinExistence type="predicted"/>